<feature type="region of interest" description="Disordered" evidence="1">
    <location>
        <begin position="194"/>
        <end position="237"/>
    </location>
</feature>
<accession>A0ABD5VNN7</accession>
<name>A0ABD5VNN7_9EURY</name>
<evidence type="ECO:0000256" key="2">
    <source>
        <dbReference type="SAM" id="Phobius"/>
    </source>
</evidence>
<dbReference type="InterPro" id="IPR055693">
    <property type="entry name" value="DUF7269"/>
</dbReference>
<gene>
    <name evidence="3" type="ORF">ACFQGB_21250</name>
</gene>
<keyword evidence="2" id="KW-0812">Transmembrane</keyword>
<proteinExistence type="predicted"/>
<keyword evidence="2" id="KW-1133">Transmembrane helix</keyword>
<evidence type="ECO:0000313" key="4">
    <source>
        <dbReference type="Proteomes" id="UP001596395"/>
    </source>
</evidence>
<dbReference type="Proteomes" id="UP001596395">
    <property type="component" value="Unassembled WGS sequence"/>
</dbReference>
<feature type="transmembrane region" description="Helical" evidence="2">
    <location>
        <begin position="44"/>
        <end position="64"/>
    </location>
</feature>
<sequence>MKRWRVLASGLGLVVLGAAITGVGTSVAASATEALVGLLGNDYLVAAAVAALALAVTVPVAVSARASALDQATMPTPEATLAMPRPGETVDEALESGVAFVPYVSRDRKEAVRQEVRRTAVDVVARRDSCSRDDARERVADGSWTSDEAAAAFLATDDAPSRDVARSDGVGAYLGALAHGDTLFQRRARRTTAVIAGESSTDPSSDHRTGTGRDEPRRETPERATATRRAASTEGSR</sequence>
<organism evidence="3 4">
    <name type="scientific">Halorubellus litoreus</name>
    <dbReference type="NCBI Taxonomy" id="755308"/>
    <lineage>
        <taxon>Archaea</taxon>
        <taxon>Methanobacteriati</taxon>
        <taxon>Methanobacteriota</taxon>
        <taxon>Stenosarchaea group</taxon>
        <taxon>Halobacteria</taxon>
        <taxon>Halobacteriales</taxon>
        <taxon>Halorubellaceae</taxon>
        <taxon>Halorubellus</taxon>
    </lineage>
</organism>
<protein>
    <submittedName>
        <fullName evidence="3">Uncharacterized protein</fullName>
    </submittedName>
</protein>
<evidence type="ECO:0000313" key="3">
    <source>
        <dbReference type="EMBL" id="MFC6955398.1"/>
    </source>
</evidence>
<dbReference type="EMBL" id="JBHSXN010000006">
    <property type="protein sequence ID" value="MFC6955398.1"/>
    <property type="molecule type" value="Genomic_DNA"/>
</dbReference>
<dbReference type="RefSeq" id="WP_336352324.1">
    <property type="nucleotide sequence ID" value="NZ_JAZAQL010000006.1"/>
</dbReference>
<comment type="caution">
    <text evidence="3">The sequence shown here is derived from an EMBL/GenBank/DDBJ whole genome shotgun (WGS) entry which is preliminary data.</text>
</comment>
<dbReference type="Pfam" id="PF23933">
    <property type="entry name" value="DUF7269"/>
    <property type="match status" value="1"/>
</dbReference>
<keyword evidence="4" id="KW-1185">Reference proteome</keyword>
<dbReference type="AlphaFoldDB" id="A0ABD5VNN7"/>
<feature type="compositionally biased region" description="Low complexity" evidence="1">
    <location>
        <begin position="223"/>
        <end position="237"/>
    </location>
</feature>
<keyword evidence="2" id="KW-0472">Membrane</keyword>
<feature type="compositionally biased region" description="Basic and acidic residues" evidence="1">
    <location>
        <begin position="204"/>
        <end position="222"/>
    </location>
</feature>
<evidence type="ECO:0000256" key="1">
    <source>
        <dbReference type="SAM" id="MobiDB-lite"/>
    </source>
</evidence>
<reference evidence="3 4" key="1">
    <citation type="journal article" date="2019" name="Int. J. Syst. Evol. Microbiol.">
        <title>The Global Catalogue of Microorganisms (GCM) 10K type strain sequencing project: providing services to taxonomists for standard genome sequencing and annotation.</title>
        <authorList>
            <consortium name="The Broad Institute Genomics Platform"/>
            <consortium name="The Broad Institute Genome Sequencing Center for Infectious Disease"/>
            <person name="Wu L."/>
            <person name="Ma J."/>
        </authorList>
    </citation>
    <scope>NUCLEOTIDE SEQUENCE [LARGE SCALE GENOMIC DNA]</scope>
    <source>
        <strain evidence="3 4">GX26</strain>
    </source>
</reference>